<sequence length="90" mass="9222">MVEIVPAAFFHTGFADRGAGRAKGEPVLRFGCAGPGAIGAYQHAVSAGADARIHIRQSNGLVETISAGQHASGAGARAALMIQCQIDRVH</sequence>
<dbReference type="Proteomes" id="UP000215405">
    <property type="component" value="Unassembled WGS sequence"/>
</dbReference>
<organism evidence="1 2">
    <name type="scientific">Notoacmeibacter marinus</name>
    <dbReference type="NCBI Taxonomy" id="1876515"/>
    <lineage>
        <taxon>Bacteria</taxon>
        <taxon>Pseudomonadati</taxon>
        <taxon>Pseudomonadota</taxon>
        <taxon>Alphaproteobacteria</taxon>
        <taxon>Hyphomicrobiales</taxon>
        <taxon>Notoacmeibacteraceae</taxon>
        <taxon>Notoacmeibacter</taxon>
    </lineage>
</organism>
<proteinExistence type="predicted"/>
<keyword evidence="2" id="KW-1185">Reference proteome</keyword>
<protein>
    <submittedName>
        <fullName evidence="1">Uncharacterized protein</fullName>
    </submittedName>
</protein>
<reference evidence="2" key="1">
    <citation type="journal article" date="2017" name="Int. J. Syst. Evol. Microbiol.">
        <title>Notoacmeibacter marinus gen. nov., sp. nov., isolated from the gut of a limpet and proposal of Notoacmeibacteraceae fam. nov. in the order Rhizobiales of the class Alphaproteobacteria.</title>
        <authorList>
            <person name="Huang Z."/>
            <person name="Guo F."/>
            <person name="Lai Q."/>
        </authorList>
    </citation>
    <scope>NUCLEOTIDE SEQUENCE [LARGE SCALE GENOMIC DNA]</scope>
    <source>
        <strain evidence="2">XMTR2A4</strain>
    </source>
</reference>
<dbReference type="EMBL" id="NBYO01000001">
    <property type="protein sequence ID" value="OXT02579.1"/>
    <property type="molecule type" value="Genomic_DNA"/>
</dbReference>
<dbReference type="AlphaFoldDB" id="A0A231V318"/>
<name>A0A231V318_9HYPH</name>
<comment type="caution">
    <text evidence="1">The sequence shown here is derived from an EMBL/GenBank/DDBJ whole genome shotgun (WGS) entry which is preliminary data.</text>
</comment>
<accession>A0A231V318</accession>
<gene>
    <name evidence="1" type="ORF">B7H23_06725</name>
</gene>
<evidence type="ECO:0000313" key="2">
    <source>
        <dbReference type="Proteomes" id="UP000215405"/>
    </source>
</evidence>
<evidence type="ECO:0000313" key="1">
    <source>
        <dbReference type="EMBL" id="OXT02579.1"/>
    </source>
</evidence>